<feature type="transmembrane region" description="Helical" evidence="3">
    <location>
        <begin position="353"/>
        <end position="370"/>
    </location>
</feature>
<feature type="transmembrane region" description="Helical" evidence="3">
    <location>
        <begin position="382"/>
        <end position="402"/>
    </location>
</feature>
<evidence type="ECO:0000256" key="2">
    <source>
        <dbReference type="ARBA" id="ARBA00022803"/>
    </source>
</evidence>
<accession>A0AA40YHY6</accession>
<evidence type="ECO:0008006" key="6">
    <source>
        <dbReference type="Google" id="ProtNLM"/>
    </source>
</evidence>
<organism evidence="4 5">
    <name type="scientific">Stenotrophomonas maltophilia</name>
    <name type="common">Pseudomonas maltophilia</name>
    <name type="synonym">Xanthomonas maltophilia</name>
    <dbReference type="NCBI Taxonomy" id="40324"/>
    <lineage>
        <taxon>Bacteria</taxon>
        <taxon>Pseudomonadati</taxon>
        <taxon>Pseudomonadota</taxon>
        <taxon>Gammaproteobacteria</taxon>
        <taxon>Lysobacterales</taxon>
        <taxon>Lysobacteraceae</taxon>
        <taxon>Stenotrophomonas</taxon>
        <taxon>Stenotrophomonas maltophilia group</taxon>
    </lineage>
</organism>
<feature type="transmembrane region" description="Helical" evidence="3">
    <location>
        <begin position="295"/>
        <end position="316"/>
    </location>
</feature>
<evidence type="ECO:0000313" key="5">
    <source>
        <dbReference type="Proteomes" id="UP000634179"/>
    </source>
</evidence>
<sequence length="629" mass="69071">MGLVLLALLGVGVYWNGLNGGFIFDDFPNLVDDPDWRLTSMDFTSIAQVMGNGVTGDVGRPLAILSFGLNYYFTGLAPWPMKATGLALHLLNSVLVFALASMLIRRVLSISWSQVRLTAFMVATAWMVHPLQVSTVLYVVQRMEIGGATGVLIALLCYLKARGSAPWSRASLLWWCCAVFGAGIGLGFKETAILIPAYTLLIEVFLLKFRNPDGTRARAISLLYAFGAIGAIFLYFAVILPGALAPERYSARDFSLAGRLYSQPAILLNYLQQIMLPWPESLKFYYDNAQVPPSWRSTTFIVPMLALVALSTAAWGLRKRWPLTALGIGWFFASHLLTSNVVPLELAFEHRNYLAIVGIALALVQPLAAVMQRWTVEARRTVGGVLLLFVAAMGWIQVQTWADPMRLALTLSNRNPDSSRAGYELGRALLASAPADPASPAWALAEKEFTHAASLPGSSPLPEQALIILKSHQGRAQPREIWGSLERKISRRSLGPQEVGALEAIVACRVEGGCRPVEEQALFALLSTATAENPRSSRVRVVFSNYAFNVMKDPSLAMRLIREAVQISPEDLGCRLWLLRMGLASNLLQVSEARQGLGILRAVNHRHAYDRDIEGLEHWLVASQQTTGE</sequence>
<dbReference type="Proteomes" id="UP000634179">
    <property type="component" value="Unassembled WGS sequence"/>
</dbReference>
<feature type="transmembrane region" description="Helical" evidence="3">
    <location>
        <begin position="323"/>
        <end position="341"/>
    </location>
</feature>
<evidence type="ECO:0000256" key="3">
    <source>
        <dbReference type="SAM" id="Phobius"/>
    </source>
</evidence>
<name>A0AA40YHY6_STEMA</name>
<keyword evidence="3" id="KW-0472">Membrane</keyword>
<keyword evidence="3" id="KW-1133">Transmembrane helix</keyword>
<keyword evidence="3" id="KW-0812">Transmembrane</keyword>
<keyword evidence="2" id="KW-0802">TPR repeat</keyword>
<dbReference type="AlphaFoldDB" id="A0AA40YHY6"/>
<protein>
    <recommendedName>
        <fullName evidence="6">Tetratricopeptide repeat protein</fullName>
    </recommendedName>
</protein>
<reference evidence="4" key="1">
    <citation type="submission" date="2020-11" db="EMBL/GenBank/DDBJ databases">
        <title>Enhanced detection system for hospital associated transmission using whole genome sequencing surveillance.</title>
        <authorList>
            <person name="Harrison L.H."/>
            <person name="Van Tyne D."/>
            <person name="Marsh J.W."/>
            <person name="Griffith M.P."/>
            <person name="Snyder D.J."/>
            <person name="Cooper V.S."/>
            <person name="Mustapha M."/>
        </authorList>
    </citation>
    <scope>NUCLEOTIDE SEQUENCE</scope>
    <source>
        <strain evidence="4">STEN00053</strain>
    </source>
</reference>
<dbReference type="EMBL" id="JADUOV010000020">
    <property type="protein sequence ID" value="MBH1792195.1"/>
    <property type="molecule type" value="Genomic_DNA"/>
</dbReference>
<feature type="transmembrane region" description="Helical" evidence="3">
    <location>
        <begin position="86"/>
        <end position="105"/>
    </location>
</feature>
<feature type="transmembrane region" description="Helical" evidence="3">
    <location>
        <begin position="145"/>
        <end position="161"/>
    </location>
</feature>
<feature type="transmembrane region" description="Helical" evidence="3">
    <location>
        <begin position="222"/>
        <end position="244"/>
    </location>
</feature>
<dbReference type="InterPro" id="IPR052346">
    <property type="entry name" value="O-mannosyl-transferase_TMTC"/>
</dbReference>
<dbReference type="PANTHER" id="PTHR44227">
    <property type="match status" value="1"/>
</dbReference>
<feature type="transmembrane region" description="Helical" evidence="3">
    <location>
        <begin position="173"/>
        <end position="202"/>
    </location>
</feature>
<comment type="caution">
    <text evidence="4">The sequence shown here is derived from an EMBL/GenBank/DDBJ whole genome shotgun (WGS) entry which is preliminary data.</text>
</comment>
<evidence type="ECO:0000256" key="1">
    <source>
        <dbReference type="ARBA" id="ARBA00022737"/>
    </source>
</evidence>
<evidence type="ECO:0000313" key="4">
    <source>
        <dbReference type="EMBL" id="MBH1792195.1"/>
    </source>
</evidence>
<dbReference type="PANTHER" id="PTHR44227:SF3">
    <property type="entry name" value="PROTEIN O-MANNOSYL-TRANSFERASE TMTC4"/>
    <property type="match status" value="1"/>
</dbReference>
<gene>
    <name evidence="4" type="ORF">I5V89_20265</name>
</gene>
<keyword evidence="1" id="KW-0677">Repeat</keyword>
<proteinExistence type="predicted"/>